<protein>
    <submittedName>
        <fullName evidence="4">von Willebrand factor A domain containing 5B1</fullName>
    </submittedName>
</protein>
<dbReference type="InterPro" id="IPR013694">
    <property type="entry name" value="VIT"/>
</dbReference>
<dbReference type="PANTHER" id="PTHR46299">
    <property type="entry name" value="VON WILLEBRAND FACTOR A DOMAIN-CONTAINING PROTEIN 5B2-RELATED"/>
    <property type="match status" value="1"/>
</dbReference>
<dbReference type="InterPro" id="IPR002035">
    <property type="entry name" value="VWF_A"/>
</dbReference>
<dbReference type="PANTHER" id="PTHR46299:SF1">
    <property type="entry name" value="VON WILLEBRAND FACTOR A DOMAIN-CONTAINING PROTEIN 5B1"/>
    <property type="match status" value="1"/>
</dbReference>
<evidence type="ECO:0000259" key="3">
    <source>
        <dbReference type="PROSITE" id="PS51468"/>
    </source>
</evidence>
<proteinExistence type="predicted"/>
<dbReference type="Pfam" id="PF13768">
    <property type="entry name" value="VWA_3"/>
    <property type="match status" value="1"/>
</dbReference>
<dbReference type="RefSeq" id="XP_054601681.1">
    <property type="nucleotide sequence ID" value="XM_054745706.2"/>
</dbReference>
<dbReference type="CDD" id="cd01461">
    <property type="entry name" value="vWA_interalpha_trypsin_inhibitor"/>
    <property type="match status" value="1"/>
</dbReference>
<feature type="compositionally biased region" description="Polar residues" evidence="1">
    <location>
        <begin position="617"/>
        <end position="631"/>
    </location>
</feature>
<dbReference type="GeneID" id="107390312"/>
<organism evidence="4">
    <name type="scientific">Nothobranchius furzeri</name>
    <name type="common">Turquoise killifish</name>
    <dbReference type="NCBI Taxonomy" id="105023"/>
    <lineage>
        <taxon>Eukaryota</taxon>
        <taxon>Metazoa</taxon>
        <taxon>Chordata</taxon>
        <taxon>Craniata</taxon>
        <taxon>Vertebrata</taxon>
        <taxon>Euteleostomi</taxon>
        <taxon>Actinopterygii</taxon>
        <taxon>Neopterygii</taxon>
        <taxon>Teleostei</taxon>
        <taxon>Neoteleostei</taxon>
        <taxon>Acanthomorphata</taxon>
        <taxon>Ovalentaria</taxon>
        <taxon>Atherinomorphae</taxon>
        <taxon>Cyprinodontiformes</taxon>
        <taxon>Nothobranchiidae</taxon>
        <taxon>Nothobranchius</taxon>
    </lineage>
</organism>
<dbReference type="InterPro" id="IPR052627">
    <property type="entry name" value="VWA_domain-containing"/>
</dbReference>
<reference evidence="4" key="1">
    <citation type="submission" date="2016-05" db="EMBL/GenBank/DDBJ databases">
        <authorList>
            <person name="Lavstsen T."/>
            <person name="Jespersen J.S."/>
        </authorList>
    </citation>
    <scope>NUCLEOTIDE SEQUENCE</scope>
    <source>
        <tissue evidence="4">Brain</tissue>
    </source>
</reference>
<dbReference type="PROSITE" id="PS51468">
    <property type="entry name" value="VIT"/>
    <property type="match status" value="1"/>
</dbReference>
<evidence type="ECO:0000256" key="1">
    <source>
        <dbReference type="SAM" id="MobiDB-lite"/>
    </source>
</evidence>
<feature type="region of interest" description="Disordered" evidence="1">
    <location>
        <begin position="1135"/>
        <end position="1160"/>
    </location>
</feature>
<feature type="region of interest" description="Disordered" evidence="1">
    <location>
        <begin position="929"/>
        <end position="958"/>
    </location>
</feature>
<evidence type="ECO:0000313" key="4">
    <source>
        <dbReference type="EMBL" id="SBP50336.1"/>
    </source>
</evidence>
<dbReference type="AlphaFoldDB" id="A0A1A8A748"/>
<gene>
    <name evidence="4" type="primary">VWA5B1</name>
</gene>
<reference evidence="4" key="2">
    <citation type="submission" date="2016-06" db="EMBL/GenBank/DDBJ databases">
        <title>The genome of a short-lived fish provides insights into sex chromosome evolution and the genetic control of aging.</title>
        <authorList>
            <person name="Reichwald K."/>
            <person name="Felder M."/>
            <person name="Petzold A."/>
            <person name="Koch P."/>
            <person name="Groth M."/>
            <person name="Platzer M."/>
        </authorList>
    </citation>
    <scope>NUCLEOTIDE SEQUENCE</scope>
    <source>
        <tissue evidence="4">Brain</tissue>
    </source>
</reference>
<feature type="compositionally biased region" description="Polar residues" evidence="1">
    <location>
        <begin position="1135"/>
        <end position="1155"/>
    </location>
</feature>
<feature type="domain" description="VWFA" evidence="2">
    <location>
        <begin position="350"/>
        <end position="518"/>
    </location>
</feature>
<name>A0A1A8A748_NOTFU</name>
<dbReference type="PROSITE" id="PS50234">
    <property type="entry name" value="VWFA"/>
    <property type="match status" value="1"/>
</dbReference>
<dbReference type="InterPro" id="IPR036465">
    <property type="entry name" value="vWFA_dom_sf"/>
</dbReference>
<feature type="region of interest" description="Disordered" evidence="1">
    <location>
        <begin position="1095"/>
        <end position="1117"/>
    </location>
</feature>
<feature type="region of interest" description="Disordered" evidence="1">
    <location>
        <begin position="593"/>
        <end position="678"/>
    </location>
</feature>
<dbReference type="EMBL" id="HADY01011851">
    <property type="protein sequence ID" value="SBP50336.1"/>
    <property type="molecule type" value="Transcribed_RNA"/>
</dbReference>
<feature type="compositionally biased region" description="Polar residues" evidence="1">
    <location>
        <begin position="652"/>
        <end position="672"/>
    </location>
</feature>
<feature type="compositionally biased region" description="Basic residues" evidence="1">
    <location>
        <begin position="931"/>
        <end position="943"/>
    </location>
</feature>
<feature type="region of interest" description="Disordered" evidence="1">
    <location>
        <begin position="721"/>
        <end position="789"/>
    </location>
</feature>
<dbReference type="Gene3D" id="3.40.50.410">
    <property type="entry name" value="von Willebrand factor, type A domain"/>
    <property type="match status" value="1"/>
</dbReference>
<dbReference type="SMART" id="SM00327">
    <property type="entry name" value="VWA"/>
    <property type="match status" value="1"/>
</dbReference>
<accession>A0A1A8A748</accession>
<dbReference type="SUPFAM" id="SSF53300">
    <property type="entry name" value="vWA-like"/>
    <property type="match status" value="1"/>
</dbReference>
<dbReference type="OrthoDB" id="1729737at2759"/>
<feature type="domain" description="VIT" evidence="3">
    <location>
        <begin position="1"/>
        <end position="135"/>
    </location>
</feature>
<dbReference type="Pfam" id="PF13757">
    <property type="entry name" value="VIT_2"/>
    <property type="match status" value="1"/>
</dbReference>
<sequence length="1274" mass="140397">MPGLVNKETWCALPLSMSDITSCVRGYTLALTASMTYENMDDHAIEGIFIYPLEENSIVVGFEAMISSQIITLQIKAKTKIDDCYADSCHTTNGALQSGTGHILMDEDFERTVLVVNLGIIPPMETVHILVSTSSELSTLPSGGIKVSSPSVCTPRVQRTINEEQGLSPNFSRTRERSTCSSCPQGQNPNIPQLWLASLLEEEAINSMDYEFNFQLEIRAPYLLAGVESPSHAIRADADPLARSATSVVITLADKYTYDCPVEILIYPSEPHVPHVLVENGDMTQEEYDEYLHSRTDFIKATKKDSSNQRKVEIIHRRLHKDILHNPVVMLNFCPDLKSVCSDLRKIHGEFIFLIDRSGSMSGVNIHRVKDAMVVILKSLVPGCLFNIVGFGSTFKSLFTSSQNYEEEAVAQACDYIRRIRADMGGTNILAPLTWILRQPMISGHPRLLFLLTDGAVSNTGKVIELVRSHARYVRCFTFGIGQNACKRLVQGLATVSKGTAEFLADGERLQPKMIRSLKKTMSPVLSDISIEWLFPETKEVLLSPVGNTFLFPGDSLIGYSVVCDTTRYHDNPKSDKRRRYSMMRSVESASSVFYHSQEEEQGKMGVDSQGSHRETTSGMLNDSYQDSATDSGFAITEQDIMDETSPRRRAYSTNQITDYNPRKTYTSSDPSSMVPKNPLRRAKVQELTGQMGPEHEALWKNDYQVASLCGTSLRGRPASCHMTLPQQGPSLQQEDDPELHLQNQQQHGAQPGDSSAAPAARNPLGDDGSRSSTDSPSVGSVGDTDGYGHQFCQAEQEAQTSELSGASQHKGDCKAVVSGLLCGKPQRWEVAFDIKPYLSGREREEKVHEELWNETFHYLAGCSIIRDFEHMVDRESEIEHGSGRKYQLYAIHSSKACNILSKYTAFVPIDLDTNEYLQTCVEYINTSQKRGSRSRSGSRKSRGYSIGLGRSHSGGMSEEAEDILLLNSAEDGMSPCSTPSSAGWEKCSFTEVAQRSPSVTSDQSQKSLESLFSARLALSRTRLLTRAAKGFMCRSHSKSGDSIGESENESKDYIPLVLLQLASGAFPLDLALCEAINVPMDKLKWTSPFSSHRTSLGHLSHSSSRRADSADGGSRSLLEPETYQQAAEQVAGINSPSLTSGNVGSHSVPSSFASQPPAVEPLLPSQVDRARTSWPGGSETILPGGVLTRMLDPESMVWATAVALAWLEHSSASYFTEWELVAAKASMWLSAQEIPEGKDLASIKAAANQLFIILRHWDENLQLNMLCYNPNSV</sequence>
<evidence type="ECO:0000259" key="2">
    <source>
        <dbReference type="PROSITE" id="PS50234"/>
    </source>
</evidence>